<dbReference type="AlphaFoldDB" id="A0A4U0ZP56"/>
<reference evidence="2 3" key="1">
    <citation type="submission" date="2019-04" db="EMBL/GenBank/DDBJ databases">
        <title>Alteromonas portus sp. nov., an alginate lyase-excreting marine bacterium.</title>
        <authorList>
            <person name="Huang H."/>
            <person name="Mo K."/>
            <person name="Bao S."/>
        </authorList>
    </citation>
    <scope>NUCLEOTIDE SEQUENCE [LARGE SCALE GENOMIC DNA]</scope>
    <source>
        <strain evidence="2 3">HB161718</strain>
    </source>
</reference>
<dbReference type="Proteomes" id="UP000305471">
    <property type="component" value="Unassembled WGS sequence"/>
</dbReference>
<proteinExistence type="predicted"/>
<dbReference type="InterPro" id="IPR029044">
    <property type="entry name" value="Nucleotide-diphossugar_trans"/>
</dbReference>
<dbReference type="Gene3D" id="3.90.550.10">
    <property type="entry name" value="Spore Coat Polysaccharide Biosynthesis Protein SpsA, Chain A"/>
    <property type="match status" value="1"/>
</dbReference>
<comment type="caution">
    <text evidence="2">The sequence shown here is derived from an EMBL/GenBank/DDBJ whole genome shotgun (WGS) entry which is preliminary data.</text>
</comment>
<keyword evidence="2" id="KW-0808">Transferase</keyword>
<evidence type="ECO:0000313" key="2">
    <source>
        <dbReference type="EMBL" id="TKB05209.1"/>
    </source>
</evidence>
<dbReference type="SUPFAM" id="SSF53448">
    <property type="entry name" value="Nucleotide-diphospho-sugar transferases"/>
    <property type="match status" value="1"/>
</dbReference>
<name>A0A4U0ZP56_9ALTE</name>
<dbReference type="InterPro" id="IPR001173">
    <property type="entry name" value="Glyco_trans_2-like"/>
</dbReference>
<dbReference type="Pfam" id="PF00535">
    <property type="entry name" value="Glycos_transf_2"/>
    <property type="match status" value="1"/>
</dbReference>
<gene>
    <name evidence="2" type="ORF">E5672_03765</name>
</gene>
<dbReference type="PANTHER" id="PTHR43685">
    <property type="entry name" value="GLYCOSYLTRANSFERASE"/>
    <property type="match status" value="1"/>
</dbReference>
<organism evidence="2 3">
    <name type="scientific">Alteromonas portus</name>
    <dbReference type="NCBI Taxonomy" id="2565549"/>
    <lineage>
        <taxon>Bacteria</taxon>
        <taxon>Pseudomonadati</taxon>
        <taxon>Pseudomonadota</taxon>
        <taxon>Gammaproteobacteria</taxon>
        <taxon>Alteromonadales</taxon>
        <taxon>Alteromonadaceae</taxon>
        <taxon>Alteromonas/Salinimonas group</taxon>
        <taxon>Alteromonas</taxon>
    </lineage>
</organism>
<protein>
    <submittedName>
        <fullName evidence="2">Glycosyltransferase</fullName>
    </submittedName>
</protein>
<keyword evidence="3" id="KW-1185">Reference proteome</keyword>
<sequence length="331" mass="37636">MVLGSSIKVSICVAQYNRADRISESIGSLLAQDFSDFEVIVVNDGSPDNKVREELEKLKCEKLTIIHQDNTGFVGAMRKAIDNARGDYIAIHGAGDISLPNRIRTQSEFLDKNQDYSLVSCHYTDVEIDNKGEGKRKLFALTTGDVPESDLTYKPTPIGHGEVMYRKSAYSNVGGYRHFFKFAQDKDLWLRLIKTGKFFVIPENLYERGLFKNDGIATNHEKLYLQKVLMAFAVQCYEMREAGGKDLLDVYGIQAGLLRKPSRKVSDFCFLTSLRLYMNDNLEDANTFIKRSLMENKNLKNLLLNIIIKLSTVHAIKTPLIYTLKKIRQLK</sequence>
<evidence type="ECO:0000259" key="1">
    <source>
        <dbReference type="Pfam" id="PF00535"/>
    </source>
</evidence>
<dbReference type="EMBL" id="SWCO01000001">
    <property type="protein sequence ID" value="TKB05209.1"/>
    <property type="molecule type" value="Genomic_DNA"/>
</dbReference>
<dbReference type="InterPro" id="IPR050834">
    <property type="entry name" value="Glycosyltransf_2"/>
</dbReference>
<dbReference type="PANTHER" id="PTHR43685:SF2">
    <property type="entry name" value="GLYCOSYLTRANSFERASE 2-LIKE DOMAIN-CONTAINING PROTEIN"/>
    <property type="match status" value="1"/>
</dbReference>
<dbReference type="GO" id="GO:0016740">
    <property type="term" value="F:transferase activity"/>
    <property type="evidence" value="ECO:0007669"/>
    <property type="project" value="UniProtKB-KW"/>
</dbReference>
<evidence type="ECO:0000313" key="3">
    <source>
        <dbReference type="Proteomes" id="UP000305471"/>
    </source>
</evidence>
<accession>A0A4U0ZP56</accession>
<feature type="domain" description="Glycosyltransferase 2-like" evidence="1">
    <location>
        <begin position="10"/>
        <end position="169"/>
    </location>
</feature>